<name>A0ACB5RI72_9CLOT</name>
<comment type="caution">
    <text evidence="1">The sequence shown here is derived from an EMBL/GenBank/DDBJ whole genome shotgun (WGS) entry which is preliminary data.</text>
</comment>
<reference evidence="1" key="1">
    <citation type="journal article" date="2025" name="Int. J. Syst. Evol. Microbiol.">
        <title>Inconstantimicrobium mannanitabidum sp. nov., a novel member of the family Clostridiaceae isolated from anoxic soil under the treatment of reductive soil disinfestation.</title>
        <authorList>
            <person name="Ueki A."/>
            <person name="Tonouchi A."/>
            <person name="Honma S."/>
            <person name="Kaku N."/>
            <person name="Ueki K."/>
        </authorList>
    </citation>
    <scope>NUCLEOTIDE SEQUENCE</scope>
    <source>
        <strain evidence="1">TW13</strain>
    </source>
</reference>
<sequence length="156" mass="17968">MNIEFRKSEISDAEEIILVKANAFKEEVKMYGHGPNEKDSVEKERAFIRNIDGNNFSYILLDDGKIIGGIGGVDKGNGNFYLGCIYVALEYQSKGVGSMIMKFLDDKFPNAITWTLETPYLSYRNHHFYEKHGFVKVGQTKPRDDGFFLFLYERTR</sequence>
<proteinExistence type="predicted"/>
<dbReference type="Proteomes" id="UP001058074">
    <property type="component" value="Unassembled WGS sequence"/>
</dbReference>
<gene>
    <name evidence="1" type="ORF">rsdtw13_40390</name>
</gene>
<protein>
    <submittedName>
        <fullName evidence="1">Uncharacterized protein</fullName>
    </submittedName>
</protein>
<organism evidence="1 2">
    <name type="scientific">Inconstantimicrobium mannanitabidum</name>
    <dbReference type="NCBI Taxonomy" id="1604901"/>
    <lineage>
        <taxon>Bacteria</taxon>
        <taxon>Bacillati</taxon>
        <taxon>Bacillota</taxon>
        <taxon>Clostridia</taxon>
        <taxon>Eubacteriales</taxon>
        <taxon>Clostridiaceae</taxon>
        <taxon>Inconstantimicrobium</taxon>
    </lineage>
</organism>
<evidence type="ECO:0000313" key="2">
    <source>
        <dbReference type="Proteomes" id="UP001058074"/>
    </source>
</evidence>
<dbReference type="EMBL" id="BROD01000001">
    <property type="protein sequence ID" value="GKX68781.1"/>
    <property type="molecule type" value="Genomic_DNA"/>
</dbReference>
<keyword evidence="2" id="KW-1185">Reference proteome</keyword>
<evidence type="ECO:0000313" key="1">
    <source>
        <dbReference type="EMBL" id="GKX68781.1"/>
    </source>
</evidence>
<accession>A0ACB5RI72</accession>